<evidence type="ECO:0000313" key="2">
    <source>
        <dbReference type="Proteomes" id="UP000017746"/>
    </source>
</evidence>
<name>U5W490_9ACTN</name>
<organism evidence="1 2">
    <name type="scientific">Actinoplanes friuliensis DSM 7358</name>
    <dbReference type="NCBI Taxonomy" id="1246995"/>
    <lineage>
        <taxon>Bacteria</taxon>
        <taxon>Bacillati</taxon>
        <taxon>Actinomycetota</taxon>
        <taxon>Actinomycetes</taxon>
        <taxon>Micromonosporales</taxon>
        <taxon>Micromonosporaceae</taxon>
        <taxon>Actinoplanes</taxon>
    </lineage>
</organism>
<dbReference type="SUPFAM" id="SSF55961">
    <property type="entry name" value="Bet v1-like"/>
    <property type="match status" value="1"/>
</dbReference>
<dbReference type="STRING" id="1246995.AFR_28440"/>
<proteinExistence type="predicted"/>
<dbReference type="AlphaFoldDB" id="U5W490"/>
<dbReference type="InterPro" id="IPR019587">
    <property type="entry name" value="Polyketide_cyclase/dehydratase"/>
</dbReference>
<protein>
    <recommendedName>
        <fullName evidence="3">Polyketide cyclase/dehydrase</fullName>
    </recommendedName>
</protein>
<accession>U5W490</accession>
<evidence type="ECO:0008006" key="3">
    <source>
        <dbReference type="Google" id="ProtNLM"/>
    </source>
</evidence>
<dbReference type="Proteomes" id="UP000017746">
    <property type="component" value="Chromosome"/>
</dbReference>
<dbReference type="Gene3D" id="3.30.530.20">
    <property type="match status" value="1"/>
</dbReference>
<gene>
    <name evidence="1" type="ORF">AFR_28440</name>
</gene>
<keyword evidence="2" id="KW-1185">Reference proteome</keyword>
<dbReference type="Pfam" id="PF10604">
    <property type="entry name" value="Polyketide_cyc2"/>
    <property type="match status" value="1"/>
</dbReference>
<evidence type="ECO:0000313" key="1">
    <source>
        <dbReference type="EMBL" id="AGZ43949.1"/>
    </source>
</evidence>
<dbReference type="KEGG" id="afs:AFR_28440"/>
<dbReference type="PATRIC" id="fig|1246995.3.peg.5766"/>
<dbReference type="RefSeq" id="WP_023560286.1">
    <property type="nucleotide sequence ID" value="NC_022657.1"/>
</dbReference>
<sequence length="135" mass="14901">MKPGWPALRREISVAGPRTVEEVWDRYVRPRRWPEWSPQIRSVDYAGERLAPGTSGVVRGPGGLPVRFQILAVHDTDPVRTWSWTASAAGVRLALLHTVEATAGGTRTRLTIVGFGPVVLAYLPLARLALSRLVR</sequence>
<reference evidence="1 2" key="1">
    <citation type="journal article" date="2014" name="J. Biotechnol.">
        <title>Complete genome sequence of the actinobacterium Actinoplanes friuliensis HAG 010964, producer of the lipopeptide antibiotic friulimycin.</title>
        <authorList>
            <person name="Ruckert C."/>
            <person name="Szczepanowski R."/>
            <person name="Albersmeier A."/>
            <person name="Goesmann A."/>
            <person name="Fischer N."/>
            <person name="Steinkamper A."/>
            <person name="Puhler A."/>
            <person name="Biener R."/>
            <person name="Schwartz D."/>
            <person name="Kalinowski J."/>
        </authorList>
    </citation>
    <scope>NUCLEOTIDE SEQUENCE [LARGE SCALE GENOMIC DNA]</scope>
    <source>
        <strain evidence="1 2">DSM 7358</strain>
    </source>
</reference>
<dbReference type="InterPro" id="IPR023393">
    <property type="entry name" value="START-like_dom_sf"/>
</dbReference>
<dbReference type="EMBL" id="CP006272">
    <property type="protein sequence ID" value="AGZ43949.1"/>
    <property type="molecule type" value="Genomic_DNA"/>
</dbReference>
<dbReference type="eggNOG" id="ENOG503359U">
    <property type="taxonomic scope" value="Bacteria"/>
</dbReference>
<dbReference type="HOGENOM" id="CLU_135431_0_0_11"/>